<dbReference type="Gene3D" id="3.30.230.10">
    <property type="match status" value="1"/>
</dbReference>
<accession>A0ABY8CGG9</accession>
<keyword evidence="4 5" id="KW-0234">DNA repair</keyword>
<dbReference type="GO" id="GO:0004519">
    <property type="term" value="F:endonuclease activity"/>
    <property type="evidence" value="ECO:0007669"/>
    <property type="project" value="UniProtKB-KW"/>
</dbReference>
<dbReference type="InterPro" id="IPR042120">
    <property type="entry name" value="MutL_C_dimsub"/>
</dbReference>
<dbReference type="Pfam" id="PF13589">
    <property type="entry name" value="HATPase_c_3"/>
    <property type="match status" value="1"/>
</dbReference>
<dbReference type="SUPFAM" id="SSF55874">
    <property type="entry name" value="ATPase domain of HSP90 chaperone/DNA topoisomerase II/histidine kinase"/>
    <property type="match status" value="1"/>
</dbReference>
<keyword evidence="9" id="KW-1185">Reference proteome</keyword>
<dbReference type="SUPFAM" id="SSF118116">
    <property type="entry name" value="DNA mismatch repair protein MutL"/>
    <property type="match status" value="1"/>
</dbReference>
<dbReference type="NCBIfam" id="NF000949">
    <property type="entry name" value="PRK00095.1-2"/>
    <property type="match status" value="1"/>
</dbReference>
<dbReference type="RefSeq" id="WP_275595843.1">
    <property type="nucleotide sequence ID" value="NZ_CP102381.1"/>
</dbReference>
<dbReference type="InterPro" id="IPR038973">
    <property type="entry name" value="MutL/Mlh/Pms-like"/>
</dbReference>
<gene>
    <name evidence="5 8" type="primary">mutL</name>
    <name evidence="8" type="ORF">NR989_04850</name>
</gene>
<evidence type="ECO:0000313" key="9">
    <source>
        <dbReference type="Proteomes" id="UP001222275"/>
    </source>
</evidence>
<protein>
    <recommendedName>
        <fullName evidence="2 5">DNA mismatch repair protein MutL</fullName>
    </recommendedName>
</protein>
<dbReference type="Gene3D" id="3.30.1540.20">
    <property type="entry name" value="MutL, C-terminal domain, dimerisation subdomain"/>
    <property type="match status" value="1"/>
</dbReference>
<dbReference type="InterPro" id="IPR014721">
    <property type="entry name" value="Ribsml_uS5_D2-typ_fold_subgr"/>
</dbReference>
<dbReference type="SMART" id="SM00853">
    <property type="entry name" value="MutL_C"/>
    <property type="match status" value="1"/>
</dbReference>
<dbReference type="InterPro" id="IPR020568">
    <property type="entry name" value="Ribosomal_Su5_D2-typ_SF"/>
</dbReference>
<dbReference type="CDD" id="cd03482">
    <property type="entry name" value="MutL_Trans_MutL"/>
    <property type="match status" value="1"/>
</dbReference>
<dbReference type="Pfam" id="PF01119">
    <property type="entry name" value="DNA_mis_repair"/>
    <property type="match status" value="1"/>
</dbReference>
<dbReference type="SMART" id="SM01340">
    <property type="entry name" value="DNA_mis_repair"/>
    <property type="match status" value="1"/>
</dbReference>
<evidence type="ECO:0000256" key="3">
    <source>
        <dbReference type="ARBA" id="ARBA00022763"/>
    </source>
</evidence>
<organism evidence="8 9">
    <name type="scientific">Thiomicrorhabdus lithotrophica</name>
    <dbReference type="NCBI Taxonomy" id="2949997"/>
    <lineage>
        <taxon>Bacteria</taxon>
        <taxon>Pseudomonadati</taxon>
        <taxon>Pseudomonadota</taxon>
        <taxon>Gammaproteobacteria</taxon>
        <taxon>Thiotrichales</taxon>
        <taxon>Piscirickettsiaceae</taxon>
        <taxon>Thiomicrorhabdus</taxon>
    </lineage>
</organism>
<evidence type="ECO:0000256" key="5">
    <source>
        <dbReference type="HAMAP-Rule" id="MF_00149"/>
    </source>
</evidence>
<keyword evidence="8" id="KW-0255">Endonuclease</keyword>
<dbReference type="Gene3D" id="3.30.1370.100">
    <property type="entry name" value="MutL, C-terminal domain, regulatory subdomain"/>
    <property type="match status" value="1"/>
</dbReference>
<comment type="function">
    <text evidence="5">This protein is involved in the repair of mismatches in DNA. It is required for dam-dependent methyl-directed DNA mismatch repair. May act as a 'molecular matchmaker', a protein that promotes the formation of a stable complex between two or more DNA-binding proteins in an ATP-dependent manner without itself being part of a final effector complex.</text>
</comment>
<dbReference type="InterPro" id="IPR013507">
    <property type="entry name" value="DNA_mismatch_S5_2-like"/>
</dbReference>
<dbReference type="Pfam" id="PF08676">
    <property type="entry name" value="MutL_C"/>
    <property type="match status" value="1"/>
</dbReference>
<evidence type="ECO:0000313" key="8">
    <source>
        <dbReference type="EMBL" id="WEJ63586.1"/>
    </source>
</evidence>
<dbReference type="PANTHER" id="PTHR10073">
    <property type="entry name" value="DNA MISMATCH REPAIR PROTEIN MLH, PMS, MUTL"/>
    <property type="match status" value="1"/>
</dbReference>
<keyword evidence="3 5" id="KW-0227">DNA damage</keyword>
<feature type="domain" description="MutL C-terminal dimerisation" evidence="6">
    <location>
        <begin position="447"/>
        <end position="590"/>
    </location>
</feature>
<comment type="similarity">
    <text evidence="1 5">Belongs to the DNA mismatch repair MutL/HexB family.</text>
</comment>
<dbReference type="PANTHER" id="PTHR10073:SF12">
    <property type="entry name" value="DNA MISMATCH REPAIR PROTEIN MLH1"/>
    <property type="match status" value="1"/>
</dbReference>
<dbReference type="InterPro" id="IPR037198">
    <property type="entry name" value="MutL_C_sf"/>
</dbReference>
<feature type="domain" description="DNA mismatch repair protein S5" evidence="7">
    <location>
        <begin position="214"/>
        <end position="332"/>
    </location>
</feature>
<dbReference type="CDD" id="cd16926">
    <property type="entry name" value="HATPase_MutL-MLH-PMS-like"/>
    <property type="match status" value="1"/>
</dbReference>
<dbReference type="InterPro" id="IPR036890">
    <property type="entry name" value="HATPase_C_sf"/>
</dbReference>
<dbReference type="HAMAP" id="MF_00149">
    <property type="entry name" value="DNA_mis_repair"/>
    <property type="match status" value="1"/>
</dbReference>
<evidence type="ECO:0000259" key="7">
    <source>
        <dbReference type="SMART" id="SM01340"/>
    </source>
</evidence>
<dbReference type="InterPro" id="IPR020667">
    <property type="entry name" value="DNA_mismatch_repair_MutL"/>
</dbReference>
<evidence type="ECO:0000256" key="4">
    <source>
        <dbReference type="ARBA" id="ARBA00023204"/>
    </source>
</evidence>
<dbReference type="InterPro" id="IPR042121">
    <property type="entry name" value="MutL_C_regsub"/>
</dbReference>
<name>A0ABY8CGG9_9GAMM</name>
<dbReference type="InterPro" id="IPR014762">
    <property type="entry name" value="DNA_mismatch_repair_CS"/>
</dbReference>
<dbReference type="InterPro" id="IPR014790">
    <property type="entry name" value="MutL_C"/>
</dbReference>
<dbReference type="Proteomes" id="UP001222275">
    <property type="component" value="Chromosome"/>
</dbReference>
<dbReference type="SUPFAM" id="SSF54211">
    <property type="entry name" value="Ribosomal protein S5 domain 2-like"/>
    <property type="match status" value="1"/>
</dbReference>
<sequence>MRQIIEQLPSYLADQIAAGEVVERPASVVKELLENALDSGATQIEVLVEEGGEKSITIQDNGLGIPQAELLLAVSRHATSKIKTGADLASVATLGFRGEALASISSVSRFEIVSRHESEAAGWKLSAEGEGRWGEPQPTAGKIGTRVTVSDLFFNTPARKKFLRTAKTEFSQIDQLVKRVMLSRPEVGFKLVHNHKVVRQVFAVTDEASLQKRLSQLMGASFVQQSLAIAFETQDIKLSGWVGLPTFNRSQTDMQYIFVNGRIVRDRLLSYAVKQAYADVMYHGRHPAYLIFIEMPHDLVDVNVHPAKYEVRFANGRWVYDFLRRSVREAVAKPVVSETGTGAPLESVFSGGMNHTPGLGASYTSSASGVFQPNQSSQESISFQAPVEPLQGVLNRENTQASGSYNSALAEIIQQRRQVGESVNTLSVAESSADYQTGQAMPMLGFAKAQLHGVFILAENEHGLVLVDMHAAHERVVYERFKSQWQQDRLISQPLLVPMAMTFEQSQIAIWEEYQTLFEKLGFELESIGPEQLKVTAVPVLLAKSDIPGLVNDMIADLAVAGQTQQVEERINEILSTMACHGSVRANRQLTIAEMNALLREMEITERSDQCNHGRPTWVQLSLDQLDSLFMRGQ</sequence>
<reference evidence="8 9" key="1">
    <citation type="submission" date="2022-06" db="EMBL/GenBank/DDBJ databases">
        <title>Thiomicrohabdus sp. nov, an obligately chemolithoautotrophic, sulfur-oxidizing bacterium isolated from beach of Guanyin Mountain. Amoy.</title>
        <authorList>
            <person name="Zhu H."/>
        </authorList>
    </citation>
    <scope>NUCLEOTIDE SEQUENCE [LARGE SCALE GENOMIC DNA]</scope>
    <source>
        <strain evidence="8 9">XGS-01</strain>
    </source>
</reference>
<dbReference type="Gene3D" id="3.30.565.10">
    <property type="entry name" value="Histidine kinase-like ATPase, C-terminal domain"/>
    <property type="match status" value="1"/>
</dbReference>
<proteinExistence type="inferred from homology"/>
<dbReference type="EMBL" id="CP102381">
    <property type="protein sequence ID" value="WEJ63586.1"/>
    <property type="molecule type" value="Genomic_DNA"/>
</dbReference>
<evidence type="ECO:0000256" key="1">
    <source>
        <dbReference type="ARBA" id="ARBA00006082"/>
    </source>
</evidence>
<evidence type="ECO:0000256" key="2">
    <source>
        <dbReference type="ARBA" id="ARBA00021975"/>
    </source>
</evidence>
<keyword evidence="8" id="KW-0540">Nuclease</keyword>
<evidence type="ECO:0000259" key="6">
    <source>
        <dbReference type="SMART" id="SM00853"/>
    </source>
</evidence>
<keyword evidence="8" id="KW-0378">Hydrolase</keyword>
<dbReference type="PROSITE" id="PS00058">
    <property type="entry name" value="DNA_MISMATCH_REPAIR_1"/>
    <property type="match status" value="1"/>
</dbReference>
<dbReference type="InterPro" id="IPR002099">
    <property type="entry name" value="MutL/Mlh/PMS"/>
</dbReference>
<dbReference type="NCBIfam" id="TIGR00585">
    <property type="entry name" value="mutl"/>
    <property type="match status" value="1"/>
</dbReference>